<comment type="function">
    <text evidence="10">Pyrophosphatase that catalyzes the hydrolysis of nucleoside triphosphates to their monophosphate derivatives, with a high preference for the non-canonical purine nucleotides XTP (xanthosine triphosphate), dITP (deoxyinosine triphosphate) and ITP. Seems to function as a house-cleaning enzyme that removes non-canonical purine nucleotides from the nucleotide pool, thus preventing their incorporation into DNA/RNA and avoiding chromosomal lesions.</text>
</comment>
<keyword evidence="3 10" id="KW-0479">Metal-binding</keyword>
<reference evidence="12" key="1">
    <citation type="submission" date="2020-10" db="EMBL/GenBank/DDBJ databases">
        <title>Microbiome of the Black Sea water column analyzed by genome centric metagenomics.</title>
        <authorList>
            <person name="Cabello-Yeves P.J."/>
            <person name="Callieri C."/>
            <person name="Picazo A."/>
            <person name="Mehrshad M."/>
            <person name="Haro-Moreno J.M."/>
            <person name="Roda-Garcia J."/>
            <person name="Dzembekova N."/>
            <person name="Slabakova V."/>
            <person name="Slabakova N."/>
            <person name="Moncheva S."/>
            <person name="Rodriguez-Valera F."/>
        </authorList>
    </citation>
    <scope>NUCLEOTIDE SEQUENCE</scope>
    <source>
        <strain evidence="12">BS307-5m-G49</strain>
    </source>
</reference>
<dbReference type="GO" id="GO:0009117">
    <property type="term" value="P:nucleotide metabolic process"/>
    <property type="evidence" value="ECO:0007669"/>
    <property type="project" value="UniProtKB-KW"/>
</dbReference>
<comment type="caution">
    <text evidence="10">Lacks conserved residue(s) required for the propagation of feature annotation.</text>
</comment>
<comment type="caution">
    <text evidence="12">The sequence shown here is derived from an EMBL/GenBank/DDBJ whole genome shotgun (WGS) entry which is preliminary data.</text>
</comment>
<evidence type="ECO:0000256" key="10">
    <source>
        <dbReference type="HAMAP-Rule" id="MF_01405"/>
    </source>
</evidence>
<dbReference type="GO" id="GO:0036220">
    <property type="term" value="F:ITP diphosphatase activity"/>
    <property type="evidence" value="ECO:0007669"/>
    <property type="project" value="UniProtKB-UniRule"/>
</dbReference>
<comment type="catalytic activity">
    <reaction evidence="10">
        <text>ITP + H2O = IMP + diphosphate + H(+)</text>
        <dbReference type="Rhea" id="RHEA:29399"/>
        <dbReference type="ChEBI" id="CHEBI:15377"/>
        <dbReference type="ChEBI" id="CHEBI:15378"/>
        <dbReference type="ChEBI" id="CHEBI:33019"/>
        <dbReference type="ChEBI" id="CHEBI:58053"/>
        <dbReference type="ChEBI" id="CHEBI:61402"/>
        <dbReference type="EC" id="3.6.1.66"/>
    </reaction>
</comment>
<dbReference type="GO" id="GO:0009146">
    <property type="term" value="P:purine nucleoside triphosphate catabolic process"/>
    <property type="evidence" value="ECO:0007669"/>
    <property type="project" value="UniProtKB-UniRule"/>
</dbReference>
<dbReference type="GO" id="GO:0005829">
    <property type="term" value="C:cytosol"/>
    <property type="evidence" value="ECO:0007669"/>
    <property type="project" value="TreeGrafter"/>
</dbReference>
<evidence type="ECO:0000256" key="7">
    <source>
        <dbReference type="ARBA" id="ARBA00023080"/>
    </source>
</evidence>
<dbReference type="PANTHER" id="PTHR11067:SF9">
    <property type="entry name" value="INOSINE TRIPHOSPHATE PYROPHOSPHATASE"/>
    <property type="match status" value="1"/>
</dbReference>
<dbReference type="FunFam" id="3.90.950.10:FF:000001">
    <property type="entry name" value="dITP/XTP pyrophosphatase"/>
    <property type="match status" value="1"/>
</dbReference>
<proteinExistence type="inferred from homology"/>
<dbReference type="PANTHER" id="PTHR11067">
    <property type="entry name" value="INOSINE TRIPHOSPHATE PYROPHOSPHATASE/HAM1 PROTEIN"/>
    <property type="match status" value="1"/>
</dbReference>
<dbReference type="InterPro" id="IPR029001">
    <property type="entry name" value="ITPase-like_fam"/>
</dbReference>
<gene>
    <name evidence="12" type="primary">rdgB</name>
    <name evidence="12" type="ORF">ISQ63_00715</name>
</gene>
<evidence type="ECO:0000256" key="1">
    <source>
        <dbReference type="ARBA" id="ARBA00008023"/>
    </source>
</evidence>
<dbReference type="GO" id="GO:0035870">
    <property type="term" value="F:dITP diphosphatase activity"/>
    <property type="evidence" value="ECO:0007669"/>
    <property type="project" value="UniProtKB-UniRule"/>
</dbReference>
<dbReference type="Proteomes" id="UP000744438">
    <property type="component" value="Unassembled WGS sequence"/>
</dbReference>
<feature type="binding site" evidence="10">
    <location>
        <position position="69"/>
    </location>
    <ligand>
        <name>substrate</name>
    </ligand>
</feature>
<evidence type="ECO:0000256" key="9">
    <source>
        <dbReference type="ARBA" id="ARBA00052017"/>
    </source>
</evidence>
<keyword evidence="7 10" id="KW-0546">Nucleotide metabolism</keyword>
<dbReference type="NCBIfam" id="TIGR00042">
    <property type="entry name" value="RdgB/HAM1 family non-canonical purine NTP pyrophosphatase"/>
    <property type="match status" value="1"/>
</dbReference>
<evidence type="ECO:0000256" key="11">
    <source>
        <dbReference type="RuleBase" id="RU003781"/>
    </source>
</evidence>
<evidence type="ECO:0000256" key="5">
    <source>
        <dbReference type="ARBA" id="ARBA00022801"/>
    </source>
</evidence>
<dbReference type="GO" id="GO:0017111">
    <property type="term" value="F:ribonucleoside triphosphate phosphatase activity"/>
    <property type="evidence" value="ECO:0007669"/>
    <property type="project" value="InterPro"/>
</dbReference>
<feature type="binding site" evidence="10">
    <location>
        <position position="68"/>
    </location>
    <ligand>
        <name>Mg(2+)</name>
        <dbReference type="ChEBI" id="CHEBI:18420"/>
    </ligand>
</feature>
<comment type="catalytic activity">
    <reaction evidence="8 10">
        <text>dITP + H2O = dIMP + diphosphate + H(+)</text>
        <dbReference type="Rhea" id="RHEA:28342"/>
        <dbReference type="ChEBI" id="CHEBI:15377"/>
        <dbReference type="ChEBI" id="CHEBI:15378"/>
        <dbReference type="ChEBI" id="CHEBI:33019"/>
        <dbReference type="ChEBI" id="CHEBI:61194"/>
        <dbReference type="ChEBI" id="CHEBI:61382"/>
        <dbReference type="EC" id="3.6.1.66"/>
    </reaction>
</comment>
<keyword evidence="5 10" id="KW-0378">Hydrolase</keyword>
<dbReference type="GO" id="GO:0046872">
    <property type="term" value="F:metal ion binding"/>
    <property type="evidence" value="ECO:0007669"/>
    <property type="project" value="UniProtKB-KW"/>
</dbReference>
<dbReference type="AlphaFoldDB" id="A0A937LGA7"/>
<protein>
    <recommendedName>
        <fullName evidence="10">dITP/XTP pyrophosphatase</fullName>
        <ecNumber evidence="10">3.6.1.66</ecNumber>
    </recommendedName>
    <alternativeName>
        <fullName evidence="10">Non-canonical purine NTP pyrophosphatase</fullName>
    </alternativeName>
    <alternativeName>
        <fullName evidence="10">Non-standard purine NTP pyrophosphatase</fullName>
    </alternativeName>
    <alternativeName>
        <fullName evidence="10">Nucleoside-triphosphate diphosphatase</fullName>
    </alternativeName>
    <alternativeName>
        <fullName evidence="10">Nucleoside-triphosphate pyrophosphatase</fullName>
        <shortName evidence="10">NTPase</shortName>
    </alternativeName>
</protein>
<sequence>MKIVIATFNEGKFREFKDLFSNSSFEILSLKVFTTQDIDETGRSYEENAMIKAQKASELSNYPSLGDDSGLEVKLLNNDPGLFSARYSGKNATDETNIKKLLKETKNLENTKAKFVSTLAFYDPQKDLELFSFGELEGEIIKEKKGDKGFGYDPIFKIKNSSQTLAEVSFKERMKISHRAKSSQEMLKHLNRLYK</sequence>
<evidence type="ECO:0000256" key="6">
    <source>
        <dbReference type="ARBA" id="ARBA00022842"/>
    </source>
</evidence>
<comment type="catalytic activity">
    <reaction evidence="9 10">
        <text>XTP + H2O = XMP + diphosphate + H(+)</text>
        <dbReference type="Rhea" id="RHEA:28610"/>
        <dbReference type="ChEBI" id="CHEBI:15377"/>
        <dbReference type="ChEBI" id="CHEBI:15378"/>
        <dbReference type="ChEBI" id="CHEBI:33019"/>
        <dbReference type="ChEBI" id="CHEBI:57464"/>
        <dbReference type="ChEBI" id="CHEBI:61314"/>
        <dbReference type="EC" id="3.6.1.66"/>
    </reaction>
</comment>
<evidence type="ECO:0000313" key="13">
    <source>
        <dbReference type="Proteomes" id="UP000744438"/>
    </source>
</evidence>
<dbReference type="GO" id="GO:0036222">
    <property type="term" value="F:XTP diphosphatase activity"/>
    <property type="evidence" value="ECO:0007669"/>
    <property type="project" value="UniProtKB-UniRule"/>
</dbReference>
<keyword evidence="6 10" id="KW-0460">Magnesium</keyword>
<evidence type="ECO:0000256" key="3">
    <source>
        <dbReference type="ARBA" id="ARBA00022723"/>
    </source>
</evidence>
<accession>A0A937LGA7</accession>
<evidence type="ECO:0000256" key="4">
    <source>
        <dbReference type="ARBA" id="ARBA00022741"/>
    </source>
</evidence>
<dbReference type="EMBL" id="JADHQC010000002">
    <property type="protein sequence ID" value="MBL6811385.1"/>
    <property type="molecule type" value="Genomic_DNA"/>
</dbReference>
<dbReference type="GO" id="GO:0000166">
    <property type="term" value="F:nucleotide binding"/>
    <property type="evidence" value="ECO:0007669"/>
    <property type="project" value="UniProtKB-KW"/>
</dbReference>
<feature type="binding site" evidence="10">
    <location>
        <begin position="178"/>
        <end position="179"/>
    </location>
    <ligand>
        <name>substrate</name>
    </ligand>
</feature>
<dbReference type="HAMAP" id="MF_01405">
    <property type="entry name" value="Non_canon_purine_NTPase"/>
    <property type="match status" value="1"/>
</dbReference>
<name>A0A937LGA7_9GAMM</name>
<dbReference type="Pfam" id="PF01725">
    <property type="entry name" value="Ham1p_like"/>
    <property type="match status" value="1"/>
</dbReference>
<comment type="cofactor">
    <cofactor evidence="10">
        <name>Mg(2+)</name>
        <dbReference type="ChEBI" id="CHEBI:18420"/>
    </cofactor>
    <text evidence="10">Binds 1 Mg(2+) ion per subunit.</text>
</comment>
<dbReference type="Gene3D" id="3.90.950.10">
    <property type="match status" value="1"/>
</dbReference>
<feature type="binding site" evidence="10">
    <location>
        <begin position="7"/>
        <end position="12"/>
    </location>
    <ligand>
        <name>substrate</name>
    </ligand>
</feature>
<feature type="binding site" evidence="10">
    <location>
        <position position="39"/>
    </location>
    <ligand>
        <name>Mg(2+)</name>
        <dbReference type="ChEBI" id="CHEBI:18420"/>
    </ligand>
</feature>
<dbReference type="SUPFAM" id="SSF52972">
    <property type="entry name" value="ITPase-like"/>
    <property type="match status" value="1"/>
</dbReference>
<keyword evidence="4 10" id="KW-0547">Nucleotide-binding</keyword>
<dbReference type="InterPro" id="IPR020922">
    <property type="entry name" value="dITP/XTP_pyrophosphatase"/>
</dbReference>
<dbReference type="CDD" id="cd00515">
    <property type="entry name" value="HAM1"/>
    <property type="match status" value="1"/>
</dbReference>
<comment type="similarity">
    <text evidence="1 10 11">Belongs to the HAM1 NTPase family.</text>
</comment>
<evidence type="ECO:0000256" key="2">
    <source>
        <dbReference type="ARBA" id="ARBA00011738"/>
    </source>
</evidence>
<dbReference type="EC" id="3.6.1.66" evidence="10"/>
<dbReference type="InterPro" id="IPR002637">
    <property type="entry name" value="RdgB/HAM1"/>
</dbReference>
<comment type="subunit">
    <text evidence="2 10">Homodimer.</text>
</comment>
<feature type="active site" description="Proton acceptor" evidence="10">
    <location>
        <position position="68"/>
    </location>
</feature>
<evidence type="ECO:0000256" key="8">
    <source>
        <dbReference type="ARBA" id="ARBA00051875"/>
    </source>
</evidence>
<organism evidence="12 13">
    <name type="scientific">SAR86 cluster bacterium</name>
    <dbReference type="NCBI Taxonomy" id="2030880"/>
    <lineage>
        <taxon>Bacteria</taxon>
        <taxon>Pseudomonadati</taxon>
        <taxon>Pseudomonadota</taxon>
        <taxon>Gammaproteobacteria</taxon>
        <taxon>SAR86 cluster</taxon>
    </lineage>
</organism>
<feature type="binding site" evidence="10">
    <location>
        <begin position="150"/>
        <end position="153"/>
    </location>
    <ligand>
        <name>substrate</name>
    </ligand>
</feature>
<evidence type="ECO:0000313" key="12">
    <source>
        <dbReference type="EMBL" id="MBL6811385.1"/>
    </source>
</evidence>